<dbReference type="InterPro" id="IPR042001">
    <property type="entry name" value="Sortase_F"/>
</dbReference>
<keyword evidence="6" id="KW-1185">Reference proteome</keyword>
<keyword evidence="4" id="KW-0812">Transmembrane</keyword>
<reference evidence="5" key="1">
    <citation type="submission" date="2016-02" db="EMBL/GenBank/DDBJ databases">
        <title>Genome sequence of Bacillus trypoxylicola KCTC 13244(T).</title>
        <authorList>
            <person name="Jeong H."/>
            <person name="Park S.-H."/>
            <person name="Choi S.-K."/>
        </authorList>
    </citation>
    <scope>NUCLEOTIDE SEQUENCE [LARGE SCALE GENOMIC DNA]</scope>
    <source>
        <strain evidence="5">KCTC 13244</strain>
    </source>
</reference>
<dbReference type="Proteomes" id="UP000075806">
    <property type="component" value="Unassembled WGS sequence"/>
</dbReference>
<evidence type="ECO:0000256" key="2">
    <source>
        <dbReference type="PIRSR" id="PIRSR605754-1"/>
    </source>
</evidence>
<proteinExistence type="predicted"/>
<keyword evidence="1" id="KW-0378">Hydrolase</keyword>
<protein>
    <recommendedName>
        <fullName evidence="7">Peptidase C60</fullName>
    </recommendedName>
</protein>
<name>A0A161P813_9BACI</name>
<gene>
    <name evidence="5" type="ORF">AZF04_10140</name>
</gene>
<keyword evidence="4" id="KW-1133">Transmembrane helix</keyword>
<dbReference type="InterPro" id="IPR005754">
    <property type="entry name" value="Sortase"/>
</dbReference>
<evidence type="ECO:0000256" key="3">
    <source>
        <dbReference type="SAM" id="MobiDB-lite"/>
    </source>
</evidence>
<dbReference type="EMBL" id="LTAO01000034">
    <property type="protein sequence ID" value="KYG28248.1"/>
    <property type="molecule type" value="Genomic_DNA"/>
</dbReference>
<dbReference type="Pfam" id="PF04203">
    <property type="entry name" value="Sortase"/>
    <property type="match status" value="1"/>
</dbReference>
<dbReference type="CDD" id="cd05829">
    <property type="entry name" value="Sortase_F"/>
    <property type="match status" value="1"/>
</dbReference>
<dbReference type="Gene3D" id="2.40.260.10">
    <property type="entry name" value="Sortase"/>
    <property type="match status" value="1"/>
</dbReference>
<evidence type="ECO:0000256" key="1">
    <source>
        <dbReference type="ARBA" id="ARBA00022801"/>
    </source>
</evidence>
<evidence type="ECO:0000313" key="5">
    <source>
        <dbReference type="EMBL" id="KYG28248.1"/>
    </source>
</evidence>
<feature type="active site" description="Acyl-thioester intermediate" evidence="2">
    <location>
        <position position="209"/>
    </location>
</feature>
<dbReference type="GO" id="GO:0016787">
    <property type="term" value="F:hydrolase activity"/>
    <property type="evidence" value="ECO:0007669"/>
    <property type="project" value="UniProtKB-KW"/>
</dbReference>
<evidence type="ECO:0000313" key="6">
    <source>
        <dbReference type="Proteomes" id="UP000075806"/>
    </source>
</evidence>
<dbReference type="SUPFAM" id="SSF63817">
    <property type="entry name" value="Sortase"/>
    <property type="match status" value="1"/>
</dbReference>
<accession>A0A161P813</accession>
<dbReference type="RefSeq" id="WP_061949670.1">
    <property type="nucleotide sequence ID" value="NZ_LTAO01000034.1"/>
</dbReference>
<feature type="region of interest" description="Disordered" evidence="3">
    <location>
        <begin position="32"/>
        <end position="57"/>
    </location>
</feature>
<dbReference type="AlphaFoldDB" id="A0A161P813"/>
<feature type="transmembrane region" description="Helical" evidence="4">
    <location>
        <begin position="9"/>
        <end position="27"/>
    </location>
</feature>
<sequence length="313" mass="35495">MTFILKKSIWLILFLFIIGVLGAWFYGTETNETHRTSQPSNKDEGMKPVETSESTPEIQELSLAEEFKISEDDFEILQQLYQDTQSIHPEFLQIPKLDISTNIIEVGQLEDGSMGVPDNDIDVGWYEPGPLPGEKGNAVLAGHVDSRTGPAIFYELDQLEVGDEIIIQDSNGEELLFEVEKMESFPFDDAPLSEIFGSSDEKRLNLITCTGVFNREQGTHEDRLVVFTKLVEDSISEETPEPPSQIEINGQLLTFHANRDEFVIGYRVYMIEENGEPEHVTSIANHERKSYLMEDPNHNYMVRTVNITGEESE</sequence>
<dbReference type="InterPro" id="IPR023365">
    <property type="entry name" value="Sortase_dom-sf"/>
</dbReference>
<feature type="compositionally biased region" description="Basic and acidic residues" evidence="3">
    <location>
        <begin position="32"/>
        <end position="47"/>
    </location>
</feature>
<organism evidence="5 6">
    <name type="scientific">Alkalihalobacillus trypoxylicola</name>
    <dbReference type="NCBI Taxonomy" id="519424"/>
    <lineage>
        <taxon>Bacteria</taxon>
        <taxon>Bacillati</taxon>
        <taxon>Bacillota</taxon>
        <taxon>Bacilli</taxon>
        <taxon>Bacillales</taxon>
        <taxon>Bacillaceae</taxon>
        <taxon>Alkalihalobacillus</taxon>
    </lineage>
</organism>
<dbReference type="OrthoDB" id="525039at2"/>
<evidence type="ECO:0008006" key="7">
    <source>
        <dbReference type="Google" id="ProtNLM"/>
    </source>
</evidence>
<keyword evidence="4" id="KW-0472">Membrane</keyword>
<feature type="active site" description="Proton donor/acceptor" evidence="2">
    <location>
        <position position="143"/>
    </location>
</feature>
<comment type="caution">
    <text evidence="5">The sequence shown here is derived from an EMBL/GenBank/DDBJ whole genome shotgun (WGS) entry which is preliminary data.</text>
</comment>
<evidence type="ECO:0000256" key="4">
    <source>
        <dbReference type="SAM" id="Phobius"/>
    </source>
</evidence>
<dbReference type="STRING" id="519424.AZF04_10140"/>